<reference evidence="5" key="4">
    <citation type="submission" date="2025-05" db="UniProtKB">
        <authorList>
            <consortium name="EnsemblFungi"/>
        </authorList>
    </citation>
    <scope>IDENTIFICATION</scope>
    <source>
        <strain evidence="5">isolate 1-1 / race 1 (BBBD)</strain>
    </source>
</reference>
<dbReference type="GO" id="GO:0008270">
    <property type="term" value="F:zinc ion binding"/>
    <property type="evidence" value="ECO:0007669"/>
    <property type="project" value="UniProtKB-KW"/>
</dbReference>
<sequence length="541" mass="59445">MRKGRKAGTLITFRCKRPSPSRPTHHYYIAPSQPQKLVTPEEVKNLTSLNMNPSSPQSISHSTVAPDSPTHSAGLYNFEDGYDYISEPNENLVCPICRNPFIEPVMCESTDHIFCQSCLIKSLEVSATCPIDRLPLSLSLIVPAPKIINKLVDELLVSCPLKSKLGCSFVCQRDLVLNHVHTHQAQLDHVVINPSLNPQQPQAAAPLLDSNIFQRSVLDHVNSKSGLLRFQWLNNRATLVSKAQDPTQVRSATDLTRNESKLSRCPWERFGCSFMGTPEEIAQQHLSVASDVPVTSDVARCRFASIQEIMYWFEHLEARNVELKGQLSQSLVQQGQLTSVLDKLKVSFRQLWSSQKTTSEGAASPLVTASGPSRPGDLHRASILSRLEIPDGYPSEAPSPEHSTEVSPTHHLSDDPPSTSGSRMAYGVNGARLRRCDDHPVSAMCAGRCAQFYSPIGSPAKVKVRVKTFLRRGEILTPTTEEIPHEFPDASAEAPLPSKITATPAGLASLSSSHSSLKSGSPPVSEIHTDPSDLPKRISWW</sequence>
<accession>A0A180G8S4</accession>
<feature type="compositionally biased region" description="Low complexity" evidence="2">
    <location>
        <begin position="506"/>
        <end position="525"/>
    </location>
</feature>
<evidence type="ECO:0000313" key="5">
    <source>
        <dbReference type="EnsemblFungi" id="PTTG_05265-t43_1-p1"/>
    </source>
</evidence>
<name>A0A180G8S4_PUCT1</name>
<reference evidence="5 6" key="3">
    <citation type="journal article" date="2017" name="G3 (Bethesda)">
        <title>Comparative analysis highlights variable genome content of wheat rusts and divergence of the mating loci.</title>
        <authorList>
            <person name="Cuomo C.A."/>
            <person name="Bakkeren G."/>
            <person name="Khalil H.B."/>
            <person name="Panwar V."/>
            <person name="Joly D."/>
            <person name="Linning R."/>
            <person name="Sakthikumar S."/>
            <person name="Song X."/>
            <person name="Adiconis X."/>
            <person name="Fan L."/>
            <person name="Goldberg J.M."/>
            <person name="Levin J.Z."/>
            <person name="Young S."/>
            <person name="Zeng Q."/>
            <person name="Anikster Y."/>
            <person name="Bruce M."/>
            <person name="Wang M."/>
            <person name="Yin C."/>
            <person name="McCallum B."/>
            <person name="Szabo L.J."/>
            <person name="Hulbert S."/>
            <person name="Chen X."/>
            <person name="Fellers J.P."/>
        </authorList>
    </citation>
    <scope>NUCLEOTIDE SEQUENCE</scope>
    <source>
        <strain evidence="5">isolate 1-1 / race 1 (BBBD)</strain>
        <strain evidence="6">Isolate 1-1 / race 1 (BBBD)</strain>
    </source>
</reference>
<dbReference type="InterPro" id="IPR001841">
    <property type="entry name" value="Znf_RING"/>
</dbReference>
<dbReference type="SUPFAM" id="SSF57850">
    <property type="entry name" value="RING/U-box"/>
    <property type="match status" value="1"/>
</dbReference>
<reference evidence="4" key="2">
    <citation type="submission" date="2016-05" db="EMBL/GenBank/DDBJ databases">
        <title>Comparative analysis highlights variable genome content of wheat rusts and divergence of the mating loci.</title>
        <authorList>
            <person name="Cuomo C.A."/>
            <person name="Bakkeren G."/>
            <person name="Szabo L."/>
            <person name="Khalil H."/>
            <person name="Joly D."/>
            <person name="Goldberg J."/>
            <person name="Young S."/>
            <person name="Zeng Q."/>
            <person name="Fellers J."/>
        </authorList>
    </citation>
    <scope>NUCLEOTIDE SEQUENCE [LARGE SCALE GENOMIC DNA]</scope>
    <source>
        <strain evidence="4">1-1 BBBD Race 1</strain>
    </source>
</reference>
<dbReference type="AlphaFoldDB" id="A0A180G8S4"/>
<evidence type="ECO:0000256" key="2">
    <source>
        <dbReference type="SAM" id="MobiDB-lite"/>
    </source>
</evidence>
<feature type="region of interest" description="Disordered" evidence="2">
    <location>
        <begin position="390"/>
        <end position="425"/>
    </location>
</feature>
<gene>
    <name evidence="4" type="ORF">PTTG_05265</name>
</gene>
<proteinExistence type="predicted"/>
<feature type="domain" description="RING-type" evidence="3">
    <location>
        <begin position="94"/>
        <end position="133"/>
    </location>
</feature>
<evidence type="ECO:0000313" key="4">
    <source>
        <dbReference type="EMBL" id="OAV88303.1"/>
    </source>
</evidence>
<dbReference type="PANTHER" id="PTHR10131:SF94">
    <property type="entry name" value="TNF RECEPTOR-ASSOCIATED FACTOR 4"/>
    <property type="match status" value="1"/>
</dbReference>
<feature type="compositionally biased region" description="Basic and acidic residues" evidence="2">
    <location>
        <begin position="527"/>
        <end position="541"/>
    </location>
</feature>
<dbReference type="STRING" id="630390.A0A180G8S4"/>
<dbReference type="PROSITE" id="PS50089">
    <property type="entry name" value="ZF_RING_2"/>
    <property type="match status" value="1"/>
</dbReference>
<feature type="region of interest" description="Disordered" evidence="2">
    <location>
        <begin position="506"/>
        <end position="541"/>
    </location>
</feature>
<dbReference type="Proteomes" id="UP000005240">
    <property type="component" value="Unassembled WGS sequence"/>
</dbReference>
<keyword evidence="6" id="KW-1185">Reference proteome</keyword>
<keyword evidence="1" id="KW-0479">Metal-binding</keyword>
<keyword evidence="1" id="KW-0863">Zinc-finger</keyword>
<dbReference type="EMBL" id="ADAS02000188">
    <property type="protein sequence ID" value="OAV88303.1"/>
    <property type="molecule type" value="Genomic_DNA"/>
</dbReference>
<feature type="region of interest" description="Disordered" evidence="2">
    <location>
        <begin position="47"/>
        <end position="67"/>
    </location>
</feature>
<dbReference type="Gene3D" id="3.30.40.10">
    <property type="entry name" value="Zinc/RING finger domain, C3HC4 (zinc finger)"/>
    <property type="match status" value="1"/>
</dbReference>
<dbReference type="PANTHER" id="PTHR10131">
    <property type="entry name" value="TNF RECEPTOR ASSOCIATED FACTOR"/>
    <property type="match status" value="1"/>
</dbReference>
<dbReference type="VEuPathDB" id="FungiDB:PTTG_05265"/>
<evidence type="ECO:0000259" key="3">
    <source>
        <dbReference type="PROSITE" id="PS50089"/>
    </source>
</evidence>
<evidence type="ECO:0000313" key="6">
    <source>
        <dbReference type="Proteomes" id="UP000005240"/>
    </source>
</evidence>
<dbReference type="EnsemblFungi" id="PTTG_05265-t43_1">
    <property type="protein sequence ID" value="PTTG_05265-t43_1-p1"/>
    <property type="gene ID" value="PTTG_05265"/>
</dbReference>
<organism evidence="4">
    <name type="scientific">Puccinia triticina (isolate 1-1 / race 1 (BBBD))</name>
    <name type="common">Brown leaf rust fungus</name>
    <dbReference type="NCBI Taxonomy" id="630390"/>
    <lineage>
        <taxon>Eukaryota</taxon>
        <taxon>Fungi</taxon>
        <taxon>Dikarya</taxon>
        <taxon>Basidiomycota</taxon>
        <taxon>Pucciniomycotina</taxon>
        <taxon>Pucciniomycetes</taxon>
        <taxon>Pucciniales</taxon>
        <taxon>Pucciniaceae</taxon>
        <taxon>Puccinia</taxon>
    </lineage>
</organism>
<dbReference type="InterPro" id="IPR013083">
    <property type="entry name" value="Znf_RING/FYVE/PHD"/>
</dbReference>
<protein>
    <submittedName>
        <fullName evidence="5">RING-type domain-containing protein</fullName>
    </submittedName>
</protein>
<keyword evidence="1" id="KW-0862">Zinc</keyword>
<dbReference type="OrthoDB" id="2501164at2759"/>
<reference evidence="4" key="1">
    <citation type="submission" date="2009-11" db="EMBL/GenBank/DDBJ databases">
        <authorList>
            <consortium name="The Broad Institute Genome Sequencing Platform"/>
            <person name="Ward D."/>
            <person name="Feldgarden M."/>
            <person name="Earl A."/>
            <person name="Young S.K."/>
            <person name="Zeng Q."/>
            <person name="Koehrsen M."/>
            <person name="Alvarado L."/>
            <person name="Berlin A."/>
            <person name="Bochicchio J."/>
            <person name="Borenstein D."/>
            <person name="Chapman S.B."/>
            <person name="Chen Z."/>
            <person name="Engels R."/>
            <person name="Freedman E."/>
            <person name="Gellesch M."/>
            <person name="Goldberg J."/>
            <person name="Griggs A."/>
            <person name="Gujja S."/>
            <person name="Heilman E."/>
            <person name="Heiman D."/>
            <person name="Hepburn T."/>
            <person name="Howarth C."/>
            <person name="Jen D."/>
            <person name="Larson L."/>
            <person name="Lewis B."/>
            <person name="Mehta T."/>
            <person name="Park D."/>
            <person name="Pearson M."/>
            <person name="Roberts A."/>
            <person name="Saif S."/>
            <person name="Shea T."/>
            <person name="Shenoy N."/>
            <person name="Sisk P."/>
            <person name="Stolte C."/>
            <person name="Sykes S."/>
            <person name="Thomson T."/>
            <person name="Walk T."/>
            <person name="White J."/>
            <person name="Yandava C."/>
            <person name="Izard J."/>
            <person name="Baranova O.V."/>
            <person name="Blanton J.M."/>
            <person name="Tanner A.C."/>
            <person name="Dewhirst F.E."/>
            <person name="Haas B."/>
            <person name="Nusbaum C."/>
            <person name="Birren B."/>
        </authorList>
    </citation>
    <scope>NUCLEOTIDE SEQUENCE [LARGE SCALE GENOMIC DNA]</scope>
    <source>
        <strain evidence="4">1-1 BBBD Race 1</strain>
    </source>
</reference>
<feature type="region of interest" description="Disordered" evidence="2">
    <location>
        <begin position="359"/>
        <end position="378"/>
    </location>
</feature>
<evidence type="ECO:0000256" key="1">
    <source>
        <dbReference type="PROSITE-ProRule" id="PRU00175"/>
    </source>
</evidence>